<dbReference type="InterPro" id="IPR036259">
    <property type="entry name" value="MFS_trans_sf"/>
</dbReference>
<evidence type="ECO:0000256" key="1">
    <source>
        <dbReference type="ARBA" id="ARBA00004651"/>
    </source>
</evidence>
<protein>
    <recommendedName>
        <fullName evidence="7">MFS-type drug efflux transporter P55</fullName>
    </recommendedName>
</protein>
<dbReference type="GO" id="GO:0022857">
    <property type="term" value="F:transmembrane transporter activity"/>
    <property type="evidence" value="ECO:0007669"/>
    <property type="project" value="InterPro"/>
</dbReference>
<feature type="transmembrane region" description="Helical" evidence="8">
    <location>
        <begin position="80"/>
        <end position="99"/>
    </location>
</feature>
<dbReference type="KEGG" id="proo:MJB10_15950"/>
<dbReference type="PANTHER" id="PTHR23501:SF191">
    <property type="entry name" value="VACUOLAR BASIC AMINO ACID TRANSPORTER 4"/>
    <property type="match status" value="1"/>
</dbReference>
<dbReference type="Gene3D" id="1.20.1250.20">
    <property type="entry name" value="MFS general substrate transporter like domains"/>
    <property type="match status" value="1"/>
</dbReference>
<dbReference type="InterPro" id="IPR011701">
    <property type="entry name" value="MFS"/>
</dbReference>
<feature type="transmembrane region" description="Helical" evidence="8">
    <location>
        <begin position="261"/>
        <end position="284"/>
    </location>
</feature>
<dbReference type="PANTHER" id="PTHR23501">
    <property type="entry name" value="MAJOR FACILITATOR SUPERFAMILY"/>
    <property type="match status" value="1"/>
</dbReference>
<feature type="transmembrane region" description="Helical" evidence="8">
    <location>
        <begin position="323"/>
        <end position="342"/>
    </location>
</feature>
<keyword evidence="4 8" id="KW-0812">Transmembrane</keyword>
<evidence type="ECO:0000256" key="3">
    <source>
        <dbReference type="ARBA" id="ARBA00022475"/>
    </source>
</evidence>
<keyword evidence="11" id="KW-1185">Reference proteome</keyword>
<organism evidence="10 11">
    <name type="scientific">Paenibacillus roseopurpureus</name>
    <dbReference type="NCBI Taxonomy" id="2918901"/>
    <lineage>
        <taxon>Bacteria</taxon>
        <taxon>Bacillati</taxon>
        <taxon>Bacillota</taxon>
        <taxon>Bacilli</taxon>
        <taxon>Bacillales</taxon>
        <taxon>Paenibacillaceae</taxon>
        <taxon>Paenibacillus</taxon>
    </lineage>
</organism>
<feature type="transmembrane region" description="Helical" evidence="8">
    <location>
        <begin position="105"/>
        <end position="126"/>
    </location>
</feature>
<dbReference type="RefSeq" id="WP_314805680.1">
    <property type="nucleotide sequence ID" value="NZ_CP130319.1"/>
</dbReference>
<dbReference type="FunFam" id="1.20.1720.10:FF:000004">
    <property type="entry name" value="EmrB/QacA family drug resistance transporter"/>
    <property type="match status" value="1"/>
</dbReference>
<evidence type="ECO:0000313" key="11">
    <source>
        <dbReference type="Proteomes" id="UP001304650"/>
    </source>
</evidence>
<keyword evidence="3" id="KW-1003">Cell membrane</keyword>
<dbReference type="PROSITE" id="PS50850">
    <property type="entry name" value="MFS"/>
    <property type="match status" value="1"/>
</dbReference>
<accession>A0AA96LS64</accession>
<reference evidence="10" key="1">
    <citation type="submission" date="2022-02" db="EMBL/GenBank/DDBJ databases">
        <title>Paenibacillus sp. MBLB1832 Whole Genome Shotgun Sequencing.</title>
        <authorList>
            <person name="Hwang C.Y."/>
            <person name="Cho E.-S."/>
            <person name="Seo M.-J."/>
        </authorList>
    </citation>
    <scope>NUCLEOTIDE SEQUENCE</scope>
    <source>
        <strain evidence="10">MBLB1832</strain>
    </source>
</reference>
<dbReference type="AlphaFoldDB" id="A0AA96LS64"/>
<sequence>MDSLGGSTMRNRTTVMVSIVLAMLVASMDTTIANTTMPIIVNDIGGNSLFAWAFTSYMVLSTVLAPLAGRLSDLFGRKRIYAAGIVLFLAGSVLCGLADNMVQLIIFRAIQGIGAGVMMPFPSIIAGDIYPVEQRGKVQAFFTGMWGLSAILAPSLGTFFVTYMSWRWIFFVNVPICLIALLTLLPYKEVYQPKKAVIDYWGALLFASGISLLLLTTVVHSFTYLYGAVGAILLVVFFLYEKRHAAPIVPLTLMRNRPVALMIAGSFVSCAALFGTSSFIPLFLQHQGHSLFVSGIALLGTSIGWMAVAVPSGKWVVRFGYKPLLISGNALLLVTAVMLFFLGEDTSFWYICSTLTMLGLSFGLLFTVSTIGAQQLVEGSQKGISTSLQLFARNIGTAVSVTVMGSILTKNTDFVAGIHGMFVYGLLATIAAFAVPLMLRKMGNEQAST</sequence>
<evidence type="ECO:0000256" key="7">
    <source>
        <dbReference type="ARBA" id="ARBA00044273"/>
    </source>
</evidence>
<feature type="transmembrane region" description="Helical" evidence="8">
    <location>
        <begin position="138"/>
        <end position="160"/>
    </location>
</feature>
<name>A0AA96LS64_9BACL</name>
<evidence type="ECO:0000256" key="8">
    <source>
        <dbReference type="SAM" id="Phobius"/>
    </source>
</evidence>
<evidence type="ECO:0000256" key="2">
    <source>
        <dbReference type="ARBA" id="ARBA00022448"/>
    </source>
</evidence>
<feature type="transmembrane region" description="Helical" evidence="8">
    <location>
        <begin position="197"/>
        <end position="216"/>
    </location>
</feature>
<evidence type="ECO:0000259" key="9">
    <source>
        <dbReference type="PROSITE" id="PS50850"/>
    </source>
</evidence>
<feature type="transmembrane region" description="Helical" evidence="8">
    <location>
        <begin position="166"/>
        <end position="185"/>
    </location>
</feature>
<feature type="transmembrane region" description="Helical" evidence="8">
    <location>
        <begin position="290"/>
        <end position="311"/>
    </location>
</feature>
<feature type="transmembrane region" description="Helical" evidence="8">
    <location>
        <begin position="414"/>
        <end position="439"/>
    </location>
</feature>
<dbReference type="Gene3D" id="1.20.1720.10">
    <property type="entry name" value="Multidrug resistance protein D"/>
    <property type="match status" value="1"/>
</dbReference>
<evidence type="ECO:0000313" key="10">
    <source>
        <dbReference type="EMBL" id="WNR47085.1"/>
    </source>
</evidence>
<dbReference type="Pfam" id="PF07690">
    <property type="entry name" value="MFS_1"/>
    <property type="match status" value="1"/>
</dbReference>
<dbReference type="PROSITE" id="PS00216">
    <property type="entry name" value="SUGAR_TRANSPORT_1"/>
    <property type="match status" value="1"/>
</dbReference>
<comment type="subcellular location">
    <subcellularLocation>
        <location evidence="1">Cell membrane</location>
        <topology evidence="1">Multi-pass membrane protein</topology>
    </subcellularLocation>
</comment>
<evidence type="ECO:0000256" key="6">
    <source>
        <dbReference type="ARBA" id="ARBA00023136"/>
    </source>
</evidence>
<keyword evidence="5 8" id="KW-1133">Transmembrane helix</keyword>
<evidence type="ECO:0000256" key="5">
    <source>
        <dbReference type="ARBA" id="ARBA00022989"/>
    </source>
</evidence>
<dbReference type="InterPro" id="IPR005829">
    <property type="entry name" value="Sugar_transporter_CS"/>
</dbReference>
<dbReference type="EMBL" id="CP130319">
    <property type="protein sequence ID" value="WNR47085.1"/>
    <property type="molecule type" value="Genomic_DNA"/>
</dbReference>
<dbReference type="InterPro" id="IPR020846">
    <property type="entry name" value="MFS_dom"/>
</dbReference>
<dbReference type="SUPFAM" id="SSF103473">
    <property type="entry name" value="MFS general substrate transporter"/>
    <property type="match status" value="1"/>
</dbReference>
<evidence type="ECO:0000256" key="4">
    <source>
        <dbReference type="ARBA" id="ARBA00022692"/>
    </source>
</evidence>
<dbReference type="Proteomes" id="UP001304650">
    <property type="component" value="Chromosome"/>
</dbReference>
<keyword evidence="2" id="KW-0813">Transport</keyword>
<dbReference type="GO" id="GO:0005886">
    <property type="term" value="C:plasma membrane"/>
    <property type="evidence" value="ECO:0007669"/>
    <property type="project" value="UniProtKB-SubCell"/>
</dbReference>
<gene>
    <name evidence="10" type="ORF">MJB10_15950</name>
</gene>
<feature type="transmembrane region" description="Helical" evidence="8">
    <location>
        <begin position="222"/>
        <end position="240"/>
    </location>
</feature>
<feature type="transmembrane region" description="Helical" evidence="8">
    <location>
        <begin position="49"/>
        <end position="68"/>
    </location>
</feature>
<feature type="transmembrane region" description="Helical" evidence="8">
    <location>
        <begin position="348"/>
        <end position="369"/>
    </location>
</feature>
<dbReference type="PRINTS" id="PR01036">
    <property type="entry name" value="TCRTETB"/>
</dbReference>
<proteinExistence type="predicted"/>
<keyword evidence="6 8" id="KW-0472">Membrane</keyword>
<feature type="domain" description="Major facilitator superfamily (MFS) profile" evidence="9">
    <location>
        <begin position="15"/>
        <end position="443"/>
    </location>
</feature>